<keyword evidence="2" id="KW-1185">Reference proteome</keyword>
<evidence type="ECO:0000313" key="1">
    <source>
        <dbReference type="EMBL" id="MDQ0163129.1"/>
    </source>
</evidence>
<evidence type="ECO:0000313" key="2">
    <source>
        <dbReference type="Proteomes" id="UP001225646"/>
    </source>
</evidence>
<proteinExistence type="predicted"/>
<sequence>MKTLWISIKVIAKVLLFGKKAFVENHWEAVCRG</sequence>
<dbReference type="Proteomes" id="UP001225646">
    <property type="component" value="Unassembled WGS sequence"/>
</dbReference>
<gene>
    <name evidence="1" type="ORF">J2S06_002207</name>
</gene>
<dbReference type="EMBL" id="JAUSTR010000010">
    <property type="protein sequence ID" value="MDQ0163129.1"/>
    <property type="molecule type" value="Genomic_DNA"/>
</dbReference>
<reference evidence="1 2" key="1">
    <citation type="submission" date="2023-07" db="EMBL/GenBank/DDBJ databases">
        <title>Genomic Encyclopedia of Type Strains, Phase IV (KMG-IV): sequencing the most valuable type-strain genomes for metagenomic binning, comparative biology and taxonomic classification.</title>
        <authorList>
            <person name="Goeker M."/>
        </authorList>
    </citation>
    <scope>NUCLEOTIDE SEQUENCE [LARGE SCALE GENOMIC DNA]</scope>
    <source>
        <strain evidence="1 2">DSM 19092</strain>
    </source>
</reference>
<name>A0ABT9VQG5_9BACI</name>
<protein>
    <submittedName>
        <fullName evidence="1">Uncharacterized protein</fullName>
    </submittedName>
</protein>
<accession>A0ABT9VQG5</accession>
<organism evidence="1 2">
    <name type="scientific">Aeribacillus alveayuensis</name>
    <dbReference type="NCBI Taxonomy" id="279215"/>
    <lineage>
        <taxon>Bacteria</taxon>
        <taxon>Bacillati</taxon>
        <taxon>Bacillota</taxon>
        <taxon>Bacilli</taxon>
        <taxon>Bacillales</taxon>
        <taxon>Bacillaceae</taxon>
        <taxon>Aeribacillus</taxon>
    </lineage>
</organism>
<comment type="caution">
    <text evidence="1">The sequence shown here is derived from an EMBL/GenBank/DDBJ whole genome shotgun (WGS) entry which is preliminary data.</text>
</comment>